<keyword evidence="3" id="KW-1185">Reference proteome</keyword>
<dbReference type="InterPro" id="IPR040256">
    <property type="entry name" value="At4g02000-like"/>
</dbReference>
<gene>
    <name evidence="2" type="ORF">RJ640_015880</name>
</gene>
<dbReference type="Proteomes" id="UP001187471">
    <property type="component" value="Unassembled WGS sequence"/>
</dbReference>
<dbReference type="PANTHER" id="PTHR31286">
    <property type="entry name" value="GLYCINE-RICH CELL WALL STRUCTURAL PROTEIN 1.8-LIKE"/>
    <property type="match status" value="1"/>
</dbReference>
<accession>A0AA88U5T0</accession>
<evidence type="ECO:0000313" key="2">
    <source>
        <dbReference type="EMBL" id="KAK2969736.1"/>
    </source>
</evidence>
<protein>
    <recommendedName>
        <fullName evidence="1">Zinc knuckle CX2CX4HX4C domain-containing protein</fullName>
    </recommendedName>
</protein>
<name>A0AA88U5T0_9ASTE</name>
<feature type="domain" description="Zinc knuckle CX2CX4HX4C" evidence="1">
    <location>
        <begin position="61"/>
        <end position="107"/>
    </location>
</feature>
<dbReference type="EMBL" id="JAVXUO010002777">
    <property type="protein sequence ID" value="KAK2969736.1"/>
    <property type="molecule type" value="Genomic_DNA"/>
</dbReference>
<comment type="caution">
    <text evidence="2">The sequence shown here is derived from an EMBL/GenBank/DDBJ whole genome shotgun (WGS) entry which is preliminary data.</text>
</comment>
<dbReference type="Pfam" id="PF14392">
    <property type="entry name" value="zf-CCHC_4"/>
    <property type="match status" value="1"/>
</dbReference>
<organism evidence="2 3">
    <name type="scientific">Escallonia rubra</name>
    <dbReference type="NCBI Taxonomy" id="112253"/>
    <lineage>
        <taxon>Eukaryota</taxon>
        <taxon>Viridiplantae</taxon>
        <taxon>Streptophyta</taxon>
        <taxon>Embryophyta</taxon>
        <taxon>Tracheophyta</taxon>
        <taxon>Spermatophyta</taxon>
        <taxon>Magnoliopsida</taxon>
        <taxon>eudicotyledons</taxon>
        <taxon>Gunneridae</taxon>
        <taxon>Pentapetalae</taxon>
        <taxon>asterids</taxon>
        <taxon>campanulids</taxon>
        <taxon>Escalloniales</taxon>
        <taxon>Escalloniaceae</taxon>
        <taxon>Escallonia</taxon>
    </lineage>
</organism>
<dbReference type="InterPro" id="IPR025836">
    <property type="entry name" value="Zn_knuckle_CX2CX4HX4C"/>
</dbReference>
<reference evidence="2" key="1">
    <citation type="submission" date="2022-12" db="EMBL/GenBank/DDBJ databases">
        <title>Draft genome assemblies for two species of Escallonia (Escalloniales).</title>
        <authorList>
            <person name="Chanderbali A."/>
            <person name="Dervinis C."/>
            <person name="Anghel I."/>
            <person name="Soltis D."/>
            <person name="Soltis P."/>
            <person name="Zapata F."/>
        </authorList>
    </citation>
    <scope>NUCLEOTIDE SEQUENCE</scope>
    <source>
        <strain evidence="2">UCBG92.1500</strain>
        <tissue evidence="2">Leaf</tissue>
    </source>
</reference>
<dbReference type="PANTHER" id="PTHR31286:SF178">
    <property type="entry name" value="DUF4283 DOMAIN-CONTAINING PROTEIN"/>
    <property type="match status" value="1"/>
</dbReference>
<evidence type="ECO:0000259" key="1">
    <source>
        <dbReference type="Pfam" id="PF14392"/>
    </source>
</evidence>
<evidence type="ECO:0000313" key="3">
    <source>
        <dbReference type="Proteomes" id="UP001187471"/>
    </source>
</evidence>
<proteinExistence type="predicted"/>
<sequence length="142" mass="16515">MEDLDFSQSSFWIRVSGLAPNMMSKANAEKIRSKLGAVQDIDFTTKGNLSWFKFLRIQVKIDITQPLPTTFNRKNSQVISSWIRIQYERLPDFCFNCGRLGHTNKSYEYPNPQPPKNMNHAPVQLNGTLYHKTQTETNQNFR</sequence>
<dbReference type="AlphaFoldDB" id="A0AA88U5T0"/>